<sequence length="157" mass="18287">MNNENKYSIDNISKNLIENYDAEEITLEDFFNMDENNEDYSFEDISKIYKIDNVGVIEKLLSEEEKAQIELTIEHLNNIDNDDSSYLDKISTGQLIIIVLESKDKVNLSGFIMEGNGQALFDYLTDLIGNDVKKEFNKLDEIIEELKEFKPYGKYFK</sequence>
<accession>A0A0M3DBM6</accession>
<comment type="caution">
    <text evidence="1">The sequence shown here is derived from an EMBL/GenBank/DDBJ whole genome shotgun (WGS) entry which is preliminary data.</text>
</comment>
<dbReference type="PATRIC" id="fig|1629550.3.peg.2761"/>
<dbReference type="RefSeq" id="WP_046824188.1">
    <property type="nucleotide sequence ID" value="NZ_JBCLWQ010000002.1"/>
</dbReference>
<dbReference type="Proteomes" id="UP000034407">
    <property type="component" value="Unassembled WGS sequence"/>
</dbReference>
<proteinExistence type="predicted"/>
<reference evidence="1 2" key="1">
    <citation type="submission" date="2015-04" db="EMBL/GenBank/DDBJ databases">
        <title>Microcin producing Clostridium sp. JC272T.</title>
        <authorList>
            <person name="Jyothsna T."/>
            <person name="Sasikala C."/>
            <person name="Ramana C."/>
        </authorList>
    </citation>
    <scope>NUCLEOTIDE SEQUENCE [LARGE SCALE GENOMIC DNA]</scope>
    <source>
        <strain evidence="1 2">JC272</strain>
    </source>
</reference>
<name>A0A0M3DBM6_9FIRM</name>
<keyword evidence="2" id="KW-1185">Reference proteome</keyword>
<organism evidence="1 2">
    <name type="scientific">Paraclostridium benzoelyticum</name>
    <dbReference type="NCBI Taxonomy" id="1629550"/>
    <lineage>
        <taxon>Bacteria</taxon>
        <taxon>Bacillati</taxon>
        <taxon>Bacillota</taxon>
        <taxon>Clostridia</taxon>
        <taxon>Peptostreptococcales</taxon>
        <taxon>Peptostreptococcaceae</taxon>
        <taxon>Paraclostridium</taxon>
    </lineage>
</organism>
<gene>
    <name evidence="1" type="ORF">VN21_16285</name>
</gene>
<evidence type="ECO:0000313" key="2">
    <source>
        <dbReference type="Proteomes" id="UP000034407"/>
    </source>
</evidence>
<dbReference type="OrthoDB" id="1757050at2"/>
<dbReference type="AlphaFoldDB" id="A0A0M3DBM6"/>
<evidence type="ECO:0000313" key="1">
    <source>
        <dbReference type="EMBL" id="KKY00060.1"/>
    </source>
</evidence>
<protein>
    <submittedName>
        <fullName evidence="1">Uncharacterized protein</fullName>
    </submittedName>
</protein>
<dbReference type="EMBL" id="LBBT01000339">
    <property type="protein sequence ID" value="KKY00060.1"/>
    <property type="molecule type" value="Genomic_DNA"/>
</dbReference>